<dbReference type="Proteomes" id="UP001359559">
    <property type="component" value="Unassembled WGS sequence"/>
</dbReference>
<organism evidence="1 2">
    <name type="scientific">Clitoria ternatea</name>
    <name type="common">Butterfly pea</name>
    <dbReference type="NCBI Taxonomy" id="43366"/>
    <lineage>
        <taxon>Eukaryota</taxon>
        <taxon>Viridiplantae</taxon>
        <taxon>Streptophyta</taxon>
        <taxon>Embryophyta</taxon>
        <taxon>Tracheophyta</taxon>
        <taxon>Spermatophyta</taxon>
        <taxon>Magnoliopsida</taxon>
        <taxon>eudicotyledons</taxon>
        <taxon>Gunneridae</taxon>
        <taxon>Pentapetalae</taxon>
        <taxon>rosids</taxon>
        <taxon>fabids</taxon>
        <taxon>Fabales</taxon>
        <taxon>Fabaceae</taxon>
        <taxon>Papilionoideae</taxon>
        <taxon>50 kb inversion clade</taxon>
        <taxon>NPAAA clade</taxon>
        <taxon>indigoferoid/millettioid clade</taxon>
        <taxon>Phaseoleae</taxon>
        <taxon>Clitoria</taxon>
    </lineage>
</organism>
<comment type="caution">
    <text evidence="1">The sequence shown here is derived from an EMBL/GenBank/DDBJ whole genome shotgun (WGS) entry which is preliminary data.</text>
</comment>
<dbReference type="AlphaFoldDB" id="A0AAN9JPT4"/>
<protein>
    <submittedName>
        <fullName evidence="1">Uncharacterized protein</fullName>
    </submittedName>
</protein>
<accession>A0AAN9JPT4</accession>
<gene>
    <name evidence="1" type="ORF">RJT34_14127</name>
</gene>
<name>A0AAN9JPT4_CLITE</name>
<evidence type="ECO:0000313" key="2">
    <source>
        <dbReference type="Proteomes" id="UP001359559"/>
    </source>
</evidence>
<evidence type="ECO:0000313" key="1">
    <source>
        <dbReference type="EMBL" id="KAK7303225.1"/>
    </source>
</evidence>
<reference evidence="1 2" key="1">
    <citation type="submission" date="2024-01" db="EMBL/GenBank/DDBJ databases">
        <title>The genomes of 5 underutilized Papilionoideae crops provide insights into root nodulation and disease resistance.</title>
        <authorList>
            <person name="Yuan L."/>
        </authorList>
    </citation>
    <scope>NUCLEOTIDE SEQUENCE [LARGE SCALE GENOMIC DNA]</scope>
    <source>
        <strain evidence="1">LY-2023</strain>
        <tissue evidence="1">Leaf</tissue>
    </source>
</reference>
<proteinExistence type="predicted"/>
<dbReference type="EMBL" id="JAYKXN010000003">
    <property type="protein sequence ID" value="KAK7303225.1"/>
    <property type="molecule type" value="Genomic_DNA"/>
</dbReference>
<sequence>MLDIKKECSLRNENLICNIRSPCFSWCSLRDQKLFSSTRNIPLSVLEKPKRVCVHQPLFYTSITLSHTLYCYHSHCVSGFVTPHFKVSSFSRFSLYCKEQKC</sequence>
<keyword evidence="2" id="KW-1185">Reference proteome</keyword>